<comment type="similarity">
    <text evidence="2">Belongs to the LpxB family.</text>
</comment>
<dbReference type="Proteomes" id="UP000253307">
    <property type="component" value="Unassembled WGS sequence"/>
</dbReference>
<evidence type="ECO:0000256" key="4">
    <source>
        <dbReference type="ARBA" id="ARBA00020902"/>
    </source>
</evidence>
<accession>A0A368BQX4</accession>
<protein>
    <recommendedName>
        <fullName evidence="4">Lipid-A-disaccharide synthase</fullName>
        <ecNumber evidence="3">2.4.1.182</ecNumber>
    </recommendedName>
</protein>
<dbReference type="GO" id="GO:0009245">
    <property type="term" value="P:lipid A biosynthetic process"/>
    <property type="evidence" value="ECO:0007669"/>
    <property type="project" value="UniProtKB-KW"/>
</dbReference>
<evidence type="ECO:0000256" key="8">
    <source>
        <dbReference type="ARBA" id="ARBA00022679"/>
    </source>
</evidence>
<reference evidence="11 12" key="1">
    <citation type="journal article" date="2018" name="Microbiome">
        <title>Fine metagenomic profile of the Mediterranean stratified and mixed water columns revealed by assembly and recruitment.</title>
        <authorList>
            <person name="Haro-Moreno J.M."/>
            <person name="Lopez-Perez M."/>
            <person name="De La Torre J.R."/>
            <person name="Picazo A."/>
            <person name="Camacho A."/>
            <person name="Rodriguez-Valera F."/>
        </authorList>
    </citation>
    <scope>NUCLEOTIDE SEQUENCE [LARGE SCALE GENOMIC DNA]</scope>
    <source>
        <strain evidence="11">MED-G82</strain>
    </source>
</reference>
<evidence type="ECO:0000313" key="11">
    <source>
        <dbReference type="EMBL" id="RCL39738.1"/>
    </source>
</evidence>
<organism evidence="11 12">
    <name type="scientific">SAR86 cluster bacterium</name>
    <dbReference type="NCBI Taxonomy" id="2030880"/>
    <lineage>
        <taxon>Bacteria</taxon>
        <taxon>Pseudomonadati</taxon>
        <taxon>Pseudomonadota</taxon>
        <taxon>Gammaproteobacteria</taxon>
        <taxon>SAR86 cluster</taxon>
    </lineage>
</organism>
<evidence type="ECO:0000256" key="3">
    <source>
        <dbReference type="ARBA" id="ARBA00012687"/>
    </source>
</evidence>
<dbReference type="GO" id="GO:0016020">
    <property type="term" value="C:membrane"/>
    <property type="evidence" value="ECO:0007669"/>
    <property type="project" value="GOC"/>
</dbReference>
<evidence type="ECO:0000256" key="10">
    <source>
        <dbReference type="ARBA" id="ARBA00048975"/>
    </source>
</evidence>
<evidence type="ECO:0000256" key="1">
    <source>
        <dbReference type="ARBA" id="ARBA00002056"/>
    </source>
</evidence>
<dbReference type="InterPro" id="IPR003835">
    <property type="entry name" value="Glyco_trans_19"/>
</dbReference>
<keyword evidence="8" id="KW-0808">Transferase</keyword>
<evidence type="ECO:0000256" key="5">
    <source>
        <dbReference type="ARBA" id="ARBA00022516"/>
    </source>
</evidence>
<keyword evidence="5" id="KW-0444">Lipid biosynthesis</keyword>
<evidence type="ECO:0000256" key="7">
    <source>
        <dbReference type="ARBA" id="ARBA00022676"/>
    </source>
</evidence>
<dbReference type="SUPFAM" id="SSF53756">
    <property type="entry name" value="UDP-Glycosyltransferase/glycogen phosphorylase"/>
    <property type="match status" value="1"/>
</dbReference>
<dbReference type="GO" id="GO:0005543">
    <property type="term" value="F:phospholipid binding"/>
    <property type="evidence" value="ECO:0007669"/>
    <property type="project" value="TreeGrafter"/>
</dbReference>
<feature type="non-terminal residue" evidence="11">
    <location>
        <position position="1"/>
    </location>
</feature>
<evidence type="ECO:0000256" key="9">
    <source>
        <dbReference type="ARBA" id="ARBA00023098"/>
    </source>
</evidence>
<dbReference type="Pfam" id="PF02684">
    <property type="entry name" value="LpxB"/>
    <property type="match status" value="1"/>
</dbReference>
<keyword evidence="6" id="KW-0441">Lipid A biosynthesis</keyword>
<comment type="caution">
    <text evidence="11">The sequence shown here is derived from an EMBL/GenBank/DDBJ whole genome shotgun (WGS) entry which is preliminary data.</text>
</comment>
<keyword evidence="9" id="KW-0443">Lipid metabolism</keyword>
<dbReference type="PANTHER" id="PTHR30372:SF4">
    <property type="entry name" value="LIPID-A-DISACCHARIDE SYNTHASE, MITOCHONDRIAL-RELATED"/>
    <property type="match status" value="1"/>
</dbReference>
<evidence type="ECO:0000256" key="6">
    <source>
        <dbReference type="ARBA" id="ARBA00022556"/>
    </source>
</evidence>
<evidence type="ECO:0000313" key="12">
    <source>
        <dbReference type="Proteomes" id="UP000253307"/>
    </source>
</evidence>
<comment type="function">
    <text evidence="1">Condensation of UDP-2,3-diacylglucosamine and 2,3-diacylglucosamine-1-phosphate to form lipid A disaccharide, a precursor of lipid A, a phosphorylated glycolipid that anchors the lipopolysaccharide to the outer membrane of the cell.</text>
</comment>
<dbReference type="AlphaFoldDB" id="A0A368BQX4"/>
<dbReference type="GO" id="GO:0008915">
    <property type="term" value="F:lipid-A-disaccharide synthase activity"/>
    <property type="evidence" value="ECO:0007669"/>
    <property type="project" value="UniProtKB-EC"/>
</dbReference>
<proteinExistence type="inferred from homology"/>
<dbReference type="EC" id="2.4.1.182" evidence="3"/>
<keyword evidence="7" id="KW-0328">Glycosyltransferase</keyword>
<dbReference type="EMBL" id="QOPE01000037">
    <property type="protein sequence ID" value="RCL39738.1"/>
    <property type="molecule type" value="Genomic_DNA"/>
</dbReference>
<dbReference type="PANTHER" id="PTHR30372">
    <property type="entry name" value="LIPID-A-DISACCHARIDE SYNTHASE"/>
    <property type="match status" value="1"/>
</dbReference>
<gene>
    <name evidence="11" type="ORF">DBW96_04205</name>
</gene>
<comment type="catalytic activity">
    <reaction evidence="10">
        <text>a lipid X + a UDP-2-N,3-O-bis[(3R)-3-hydroxyacyl]-alpha-D-glucosamine = a lipid A disaccharide + UDP + H(+)</text>
        <dbReference type="Rhea" id="RHEA:67828"/>
        <dbReference type="ChEBI" id="CHEBI:15378"/>
        <dbReference type="ChEBI" id="CHEBI:58223"/>
        <dbReference type="ChEBI" id="CHEBI:137748"/>
        <dbReference type="ChEBI" id="CHEBI:176338"/>
        <dbReference type="ChEBI" id="CHEBI:176343"/>
        <dbReference type="EC" id="2.4.1.182"/>
    </reaction>
</comment>
<evidence type="ECO:0000256" key="2">
    <source>
        <dbReference type="ARBA" id="ARBA00007868"/>
    </source>
</evidence>
<name>A0A368BQX4_9GAMM</name>
<sequence length="274" mass="31221">LKKINSTINFQIVSPSVWAWRSGRVKQLRKFVDTTFCLFKFEHEYLKKHDVNSFHVGHPFQDIEKVEDVSSIKNRYGINNDSECLTFLVGSRGSEISNMLPIYKKVIKKVYENNKSYSFLFPVANQDHKNIIQAELSELEPPVFVQIDKMKEFLSLSTFTVSTSGTASLEAACYGNIPIICYKTSLINYLILKPLMQTNLIGLPNLILGKNVFPELLQNQCTPNEIFDAFILARENKDQLALRVANVKDLIKGNGMTEGARYLLERVDSASRSR</sequence>